<gene>
    <name evidence="2" type="ORF">NSJP_0275</name>
</gene>
<keyword evidence="1" id="KW-0732">Signal</keyword>
<evidence type="ECO:0008006" key="4">
    <source>
        <dbReference type="Google" id="ProtNLM"/>
    </source>
</evidence>
<dbReference type="RefSeq" id="WP_080885135.1">
    <property type="nucleotide sequence ID" value="NZ_LT828648.1"/>
</dbReference>
<dbReference type="EMBL" id="LT828648">
    <property type="protein sequence ID" value="SLM46447.1"/>
    <property type="molecule type" value="Genomic_DNA"/>
</dbReference>
<evidence type="ECO:0000313" key="3">
    <source>
        <dbReference type="Proteomes" id="UP000192042"/>
    </source>
</evidence>
<feature type="signal peptide" evidence="1">
    <location>
        <begin position="1"/>
        <end position="20"/>
    </location>
</feature>
<reference evidence="2 3" key="1">
    <citation type="submission" date="2017-03" db="EMBL/GenBank/DDBJ databases">
        <authorList>
            <person name="Afonso C.L."/>
            <person name="Miller P.J."/>
            <person name="Scott M.A."/>
            <person name="Spackman E."/>
            <person name="Goraichik I."/>
            <person name="Dimitrov K.M."/>
            <person name="Suarez D.L."/>
            <person name="Swayne D.E."/>
        </authorList>
    </citation>
    <scope>NUCLEOTIDE SEQUENCE [LARGE SCALE GENOMIC DNA]</scope>
    <source>
        <strain evidence="2">Genome sequencing of Nitrospira japonica strain NJ11</strain>
    </source>
</reference>
<protein>
    <recommendedName>
        <fullName evidence="4">Fibronectin type-III domain-containing protein</fullName>
    </recommendedName>
</protein>
<evidence type="ECO:0000256" key="1">
    <source>
        <dbReference type="SAM" id="SignalP"/>
    </source>
</evidence>
<keyword evidence="3" id="KW-1185">Reference proteome</keyword>
<dbReference type="AlphaFoldDB" id="A0A1W1I0F1"/>
<sequence length="305" mass="31944">MNWFSAIAGVIIFCAGTAEAATLTWNANTESDLAGYRVYQCAGQTCSKSTGSILTTLGKVTSFNIGTPVVTQSYFITAFDSKNNESGSSNVVVYTVSGGSTPPPTTPPPVQGVKLTVVGNPTTGPWGVSGTISDTRAMTVTVRLDGSVHHTENVAPWSFPGDDGVSVTTGTFGKGSHTVEFIFYLKGTTTEVGRASVTVQEGSTGSTPPPPPVNTVVLTVVGNPATGPWGVAAEINDQRAVMAKVWFDGAFHHDENLWPYSFPSDNGVTADKAKFGRGTHTVMFIFYLKGTTTEIGRASVTVNEG</sequence>
<dbReference type="OrthoDB" id="9815404at2"/>
<feature type="chain" id="PRO_5010702350" description="Fibronectin type-III domain-containing protein" evidence="1">
    <location>
        <begin position="21"/>
        <end position="305"/>
    </location>
</feature>
<dbReference type="Proteomes" id="UP000192042">
    <property type="component" value="Chromosome I"/>
</dbReference>
<dbReference type="Gene3D" id="2.60.40.10">
    <property type="entry name" value="Immunoglobulins"/>
    <property type="match status" value="1"/>
</dbReference>
<accession>A0A1W1I0F1</accession>
<dbReference type="KEGG" id="nja:NSJP_0275"/>
<evidence type="ECO:0000313" key="2">
    <source>
        <dbReference type="EMBL" id="SLM46447.1"/>
    </source>
</evidence>
<dbReference type="InterPro" id="IPR013783">
    <property type="entry name" value="Ig-like_fold"/>
</dbReference>
<proteinExistence type="predicted"/>
<name>A0A1W1I0F1_9BACT</name>
<organism evidence="2 3">
    <name type="scientific">Nitrospira japonica</name>
    <dbReference type="NCBI Taxonomy" id="1325564"/>
    <lineage>
        <taxon>Bacteria</taxon>
        <taxon>Pseudomonadati</taxon>
        <taxon>Nitrospirota</taxon>
        <taxon>Nitrospiria</taxon>
        <taxon>Nitrospirales</taxon>
        <taxon>Nitrospiraceae</taxon>
        <taxon>Nitrospira</taxon>
    </lineage>
</organism>